<dbReference type="EMBL" id="CM029039">
    <property type="protein sequence ID" value="KAG2639522.1"/>
    <property type="molecule type" value="Genomic_DNA"/>
</dbReference>
<feature type="compositionally biased region" description="Polar residues" evidence="1">
    <location>
        <begin position="27"/>
        <end position="42"/>
    </location>
</feature>
<evidence type="ECO:0000256" key="1">
    <source>
        <dbReference type="SAM" id="MobiDB-lite"/>
    </source>
</evidence>
<evidence type="ECO:0000313" key="2">
    <source>
        <dbReference type="EMBL" id="KAG2639522.1"/>
    </source>
</evidence>
<proteinExistence type="predicted"/>
<dbReference type="Proteomes" id="UP000823388">
    <property type="component" value="Chromosome 2K"/>
</dbReference>
<feature type="compositionally biased region" description="Low complexity" evidence="1">
    <location>
        <begin position="147"/>
        <end position="160"/>
    </location>
</feature>
<reference evidence="2" key="1">
    <citation type="submission" date="2020-05" db="EMBL/GenBank/DDBJ databases">
        <title>WGS assembly of Panicum virgatum.</title>
        <authorList>
            <person name="Lovell J.T."/>
            <person name="Jenkins J."/>
            <person name="Shu S."/>
            <person name="Juenger T.E."/>
            <person name="Schmutz J."/>
        </authorList>
    </citation>
    <scope>NUCLEOTIDE SEQUENCE</scope>
    <source>
        <strain evidence="2">AP13</strain>
    </source>
</reference>
<keyword evidence="3" id="KW-1185">Reference proteome</keyword>
<protein>
    <submittedName>
        <fullName evidence="2">Uncharacterized protein</fullName>
    </submittedName>
</protein>
<name>A0A8T0VTN7_PANVG</name>
<accession>A0A8T0VTN7</accession>
<evidence type="ECO:0000313" key="3">
    <source>
        <dbReference type="Proteomes" id="UP000823388"/>
    </source>
</evidence>
<gene>
    <name evidence="2" type="ORF">PVAP13_2KG009128</name>
</gene>
<feature type="compositionally biased region" description="Pro residues" evidence="1">
    <location>
        <begin position="65"/>
        <end position="74"/>
    </location>
</feature>
<feature type="region of interest" description="Disordered" evidence="1">
    <location>
        <begin position="19"/>
        <end position="88"/>
    </location>
</feature>
<feature type="region of interest" description="Disordered" evidence="1">
    <location>
        <begin position="139"/>
        <end position="190"/>
    </location>
</feature>
<feature type="compositionally biased region" description="Basic residues" evidence="1">
    <location>
        <begin position="175"/>
        <end position="190"/>
    </location>
</feature>
<organism evidence="2 3">
    <name type="scientific">Panicum virgatum</name>
    <name type="common">Blackwell switchgrass</name>
    <dbReference type="NCBI Taxonomy" id="38727"/>
    <lineage>
        <taxon>Eukaryota</taxon>
        <taxon>Viridiplantae</taxon>
        <taxon>Streptophyta</taxon>
        <taxon>Embryophyta</taxon>
        <taxon>Tracheophyta</taxon>
        <taxon>Spermatophyta</taxon>
        <taxon>Magnoliopsida</taxon>
        <taxon>Liliopsida</taxon>
        <taxon>Poales</taxon>
        <taxon>Poaceae</taxon>
        <taxon>PACMAD clade</taxon>
        <taxon>Panicoideae</taxon>
        <taxon>Panicodae</taxon>
        <taxon>Paniceae</taxon>
        <taxon>Panicinae</taxon>
        <taxon>Panicum</taxon>
        <taxon>Panicum sect. Hiantes</taxon>
    </lineage>
</organism>
<sequence length="190" mass="20771">MCLSAAPLQIRPPSCATYLSASPPASPTRQLISSPTTCSGSRPSPFALASPQRRLPLGARMQDRPSPPPPPRSPPSARHGHEPPPSIGVGRAVARCWVRRFATQLATSSLRDSSPNWSNRPPKETILLDLLDGCAMIGPHRRHLPHSSARLPRPRASSQPPRRRRLVPGCGASRPSRRHGRCRQPRHHAR</sequence>
<comment type="caution">
    <text evidence="2">The sequence shown here is derived from an EMBL/GenBank/DDBJ whole genome shotgun (WGS) entry which is preliminary data.</text>
</comment>
<dbReference type="AlphaFoldDB" id="A0A8T0VTN7"/>